<dbReference type="Gramene" id="AET3Gv20763800.45">
    <property type="protein sequence ID" value="AET3Gv20763800.45"/>
    <property type="gene ID" value="AET3Gv20763800"/>
</dbReference>
<keyword evidence="4" id="KW-1185">Reference proteome</keyword>
<organism evidence="3 4">
    <name type="scientific">Aegilops tauschii subsp. strangulata</name>
    <name type="common">Goatgrass</name>
    <dbReference type="NCBI Taxonomy" id="200361"/>
    <lineage>
        <taxon>Eukaryota</taxon>
        <taxon>Viridiplantae</taxon>
        <taxon>Streptophyta</taxon>
        <taxon>Embryophyta</taxon>
        <taxon>Tracheophyta</taxon>
        <taxon>Spermatophyta</taxon>
        <taxon>Magnoliopsida</taxon>
        <taxon>Liliopsida</taxon>
        <taxon>Poales</taxon>
        <taxon>Poaceae</taxon>
        <taxon>BOP clade</taxon>
        <taxon>Pooideae</taxon>
        <taxon>Triticodae</taxon>
        <taxon>Triticeae</taxon>
        <taxon>Triticinae</taxon>
        <taxon>Aegilops</taxon>
    </lineage>
</organism>
<dbReference type="Gene3D" id="3.20.20.80">
    <property type="entry name" value="Glycosidases"/>
    <property type="match status" value="1"/>
</dbReference>
<dbReference type="PANTHER" id="PTHR10353:SF192">
    <property type="entry name" value="4-HYDROXY-7-METHOXY-3-OXO-3,4-DIHYDRO-2H-1,4-BENZOXAZIN-2-YL GLUCOSIDEBETA-D-GLUCOSIDASE"/>
    <property type="match status" value="1"/>
</dbReference>
<dbReference type="PANTHER" id="PTHR10353">
    <property type="entry name" value="GLYCOSYL HYDROLASE"/>
    <property type="match status" value="1"/>
</dbReference>
<name>A0A453FS84_AEGTS</name>
<proteinExistence type="inferred from homology"/>
<reference evidence="4" key="2">
    <citation type="journal article" date="2017" name="Nat. Plants">
        <title>The Aegilops tauschii genome reveals multiple impacts of transposons.</title>
        <authorList>
            <person name="Zhao G."/>
            <person name="Zou C."/>
            <person name="Li K."/>
            <person name="Wang K."/>
            <person name="Li T."/>
            <person name="Gao L."/>
            <person name="Zhang X."/>
            <person name="Wang H."/>
            <person name="Yang Z."/>
            <person name="Liu X."/>
            <person name="Jiang W."/>
            <person name="Mao L."/>
            <person name="Kong X."/>
            <person name="Jiao Y."/>
            <person name="Jia J."/>
        </authorList>
    </citation>
    <scope>NUCLEOTIDE SEQUENCE [LARGE SCALE GENOMIC DNA]</scope>
    <source>
        <strain evidence="4">cv. AL8/78</strain>
    </source>
</reference>
<dbReference type="Pfam" id="PF00232">
    <property type="entry name" value="Glyco_hydro_1"/>
    <property type="match status" value="2"/>
</dbReference>
<reference evidence="4" key="1">
    <citation type="journal article" date="2014" name="Science">
        <title>Ancient hybridizations among the ancestral genomes of bread wheat.</title>
        <authorList>
            <consortium name="International Wheat Genome Sequencing Consortium,"/>
            <person name="Marcussen T."/>
            <person name="Sandve S.R."/>
            <person name="Heier L."/>
            <person name="Spannagl M."/>
            <person name="Pfeifer M."/>
            <person name="Jakobsen K.S."/>
            <person name="Wulff B.B."/>
            <person name="Steuernagel B."/>
            <person name="Mayer K.F."/>
            <person name="Olsen O.A."/>
        </authorList>
    </citation>
    <scope>NUCLEOTIDE SEQUENCE [LARGE SCALE GENOMIC DNA]</scope>
    <source>
        <strain evidence="4">cv. AL8/78</strain>
    </source>
</reference>
<dbReference type="AlphaFoldDB" id="A0A453FS84"/>
<dbReference type="Proteomes" id="UP000015105">
    <property type="component" value="Chromosome 3D"/>
</dbReference>
<sequence>TGDVAADGYHKYMEDVKLMSETGLEAYRFSISWSRLIPSTETIMAFIRTNCFSFLIYLVVSGNFGFVDGRGAVNPKGLQYYNNLIDELVNHGIQVHITLHHLDLPQILEDEYGGWLSPRIIEDFTAYADVCFREFGDRVASWTTVNEPNIGILASYDVAIFPPGRCSNPFGATKCTAGDSSVEPYIAAHNTIMAHASVASLYRKKYQVSGRSCIYSFGDAYCS</sequence>
<protein>
    <submittedName>
        <fullName evidence="3">Uncharacterized protein</fullName>
    </submittedName>
</protein>
<dbReference type="EnsemblPlants" id="AET3Gv20763800.45">
    <property type="protein sequence ID" value="AET3Gv20763800.45"/>
    <property type="gene ID" value="AET3Gv20763800"/>
</dbReference>
<comment type="similarity">
    <text evidence="1 2">Belongs to the glycosyl hydrolase 1 family.</text>
</comment>
<evidence type="ECO:0000256" key="2">
    <source>
        <dbReference type="RuleBase" id="RU003690"/>
    </source>
</evidence>
<reference evidence="3" key="4">
    <citation type="submission" date="2019-03" db="UniProtKB">
        <authorList>
            <consortium name="EnsemblPlants"/>
        </authorList>
    </citation>
    <scope>IDENTIFICATION</scope>
</reference>
<dbReference type="InterPro" id="IPR001360">
    <property type="entry name" value="Glyco_hydro_1"/>
</dbReference>
<dbReference type="InterPro" id="IPR017853">
    <property type="entry name" value="GH"/>
</dbReference>
<evidence type="ECO:0000256" key="1">
    <source>
        <dbReference type="ARBA" id="ARBA00010838"/>
    </source>
</evidence>
<dbReference type="GO" id="GO:0008422">
    <property type="term" value="F:beta-glucosidase activity"/>
    <property type="evidence" value="ECO:0007669"/>
    <property type="project" value="UniProtKB-ARBA"/>
</dbReference>
<dbReference type="SUPFAM" id="SSF51445">
    <property type="entry name" value="(Trans)glycosidases"/>
    <property type="match status" value="1"/>
</dbReference>
<evidence type="ECO:0000313" key="3">
    <source>
        <dbReference type="EnsemblPlants" id="AET3Gv20763800.45"/>
    </source>
</evidence>
<accession>A0A453FS84</accession>
<evidence type="ECO:0000313" key="4">
    <source>
        <dbReference type="Proteomes" id="UP000015105"/>
    </source>
</evidence>
<dbReference type="GO" id="GO:0005975">
    <property type="term" value="P:carbohydrate metabolic process"/>
    <property type="evidence" value="ECO:0007669"/>
    <property type="project" value="InterPro"/>
</dbReference>
<reference evidence="3" key="3">
    <citation type="journal article" date="2017" name="Nature">
        <title>Genome sequence of the progenitor of the wheat D genome Aegilops tauschii.</title>
        <authorList>
            <person name="Luo M.C."/>
            <person name="Gu Y.Q."/>
            <person name="Puiu D."/>
            <person name="Wang H."/>
            <person name="Twardziok S.O."/>
            <person name="Deal K.R."/>
            <person name="Huo N."/>
            <person name="Zhu T."/>
            <person name="Wang L."/>
            <person name="Wang Y."/>
            <person name="McGuire P.E."/>
            <person name="Liu S."/>
            <person name="Long H."/>
            <person name="Ramasamy R.K."/>
            <person name="Rodriguez J.C."/>
            <person name="Van S.L."/>
            <person name="Yuan L."/>
            <person name="Wang Z."/>
            <person name="Xia Z."/>
            <person name="Xiao L."/>
            <person name="Anderson O.D."/>
            <person name="Ouyang S."/>
            <person name="Liang Y."/>
            <person name="Zimin A.V."/>
            <person name="Pertea G."/>
            <person name="Qi P."/>
            <person name="Bennetzen J.L."/>
            <person name="Dai X."/>
            <person name="Dawson M.W."/>
            <person name="Muller H.G."/>
            <person name="Kugler K."/>
            <person name="Rivarola-Duarte L."/>
            <person name="Spannagl M."/>
            <person name="Mayer K.F.X."/>
            <person name="Lu F.H."/>
            <person name="Bevan M.W."/>
            <person name="Leroy P."/>
            <person name="Li P."/>
            <person name="You F.M."/>
            <person name="Sun Q."/>
            <person name="Liu Z."/>
            <person name="Lyons E."/>
            <person name="Wicker T."/>
            <person name="Salzberg S.L."/>
            <person name="Devos K.M."/>
            <person name="Dvorak J."/>
        </authorList>
    </citation>
    <scope>NUCLEOTIDE SEQUENCE [LARGE SCALE GENOMIC DNA]</scope>
    <source>
        <strain evidence="3">cv. AL8/78</strain>
    </source>
</reference>
<reference evidence="3" key="5">
    <citation type="journal article" date="2021" name="G3 (Bethesda)">
        <title>Aegilops tauschii genome assembly Aet v5.0 features greater sequence contiguity and improved annotation.</title>
        <authorList>
            <person name="Wang L."/>
            <person name="Zhu T."/>
            <person name="Rodriguez J.C."/>
            <person name="Deal K.R."/>
            <person name="Dubcovsky J."/>
            <person name="McGuire P.E."/>
            <person name="Lux T."/>
            <person name="Spannagl M."/>
            <person name="Mayer K.F.X."/>
            <person name="Baldrich P."/>
            <person name="Meyers B.C."/>
            <person name="Huo N."/>
            <person name="Gu Y.Q."/>
            <person name="Zhou H."/>
            <person name="Devos K.M."/>
            <person name="Bennetzen J.L."/>
            <person name="Unver T."/>
            <person name="Budak H."/>
            <person name="Gulick P.J."/>
            <person name="Galiba G."/>
            <person name="Kalapos B."/>
            <person name="Nelson D.R."/>
            <person name="Li P."/>
            <person name="You F.M."/>
            <person name="Luo M.C."/>
            <person name="Dvorak J."/>
        </authorList>
    </citation>
    <scope>NUCLEOTIDE SEQUENCE [LARGE SCALE GENOMIC DNA]</scope>
    <source>
        <strain evidence="3">cv. AL8/78</strain>
    </source>
</reference>